<comment type="caution">
    <text evidence="2">The sequence shown here is derived from an EMBL/GenBank/DDBJ whole genome shotgun (WGS) entry which is preliminary data.</text>
</comment>
<dbReference type="VEuPathDB" id="FungiDB:TREMEDRAFT_64186"/>
<organism evidence="2 3">
    <name type="scientific">Tremella mesenterica</name>
    <name type="common">Jelly fungus</name>
    <dbReference type="NCBI Taxonomy" id="5217"/>
    <lineage>
        <taxon>Eukaryota</taxon>
        <taxon>Fungi</taxon>
        <taxon>Dikarya</taxon>
        <taxon>Basidiomycota</taxon>
        <taxon>Agaricomycotina</taxon>
        <taxon>Tremellomycetes</taxon>
        <taxon>Tremellales</taxon>
        <taxon>Tremellaceae</taxon>
        <taxon>Tremella</taxon>
    </lineage>
</organism>
<feature type="region of interest" description="Disordered" evidence="1">
    <location>
        <begin position="226"/>
        <end position="245"/>
    </location>
</feature>
<feature type="region of interest" description="Disordered" evidence="1">
    <location>
        <begin position="27"/>
        <end position="65"/>
    </location>
</feature>
<sequence length="389" mass="43085">MSPSLRAYHTSIFRYVRNLLESHPFYSDADTSSTSTSGSMRSSRSSKSSSDISSQADTSSRSSNNVAYSRDWVTSPLTSVAEVEEDDETRDLTAMVVVSPASTEGLFKIVTISRKRLQGEKMCDTNGSEAPRRRTVLCNATNAMGENYPAKKGSGGARGHNDSEGENKTREEEHRRAWETDGKRVWRNIPSSFTLQLSDRRSSRHGSSDASSCCGARSDMVVHDNNTVSREPASKDVEGGKEKTKTDLTNANVSSLRYTLAMASPTRENQGIGRYGSCLDEDEDGDTVPIRDADTVPVQCEDGEEITDVMDRNGANSTKLQIEYESRRELRWNRKRAELVGNIERWWVVVCHEINWDVNQPMPIIPPNINSPSSLVTAPRASFPPVLCS</sequence>
<dbReference type="Proteomes" id="UP000289152">
    <property type="component" value="Unassembled WGS sequence"/>
</dbReference>
<keyword evidence="3" id="KW-1185">Reference proteome</keyword>
<protein>
    <submittedName>
        <fullName evidence="2">Uncharacterized protein</fullName>
    </submittedName>
</protein>
<gene>
    <name evidence="2" type="ORF">M231_06969</name>
</gene>
<feature type="compositionally biased region" description="Basic and acidic residues" evidence="1">
    <location>
        <begin position="232"/>
        <end position="245"/>
    </location>
</feature>
<dbReference type="AlphaFoldDB" id="A0A4Q1BG30"/>
<dbReference type="EMBL" id="SDIL01000122">
    <property type="protein sequence ID" value="RXK35783.1"/>
    <property type="molecule type" value="Genomic_DNA"/>
</dbReference>
<feature type="compositionally biased region" description="Low complexity" evidence="1">
    <location>
        <begin position="27"/>
        <end position="63"/>
    </location>
</feature>
<evidence type="ECO:0000313" key="2">
    <source>
        <dbReference type="EMBL" id="RXK35783.1"/>
    </source>
</evidence>
<evidence type="ECO:0000256" key="1">
    <source>
        <dbReference type="SAM" id="MobiDB-lite"/>
    </source>
</evidence>
<feature type="region of interest" description="Disordered" evidence="1">
    <location>
        <begin position="147"/>
        <end position="178"/>
    </location>
</feature>
<reference evidence="2 3" key="1">
    <citation type="submission" date="2016-06" db="EMBL/GenBank/DDBJ databases">
        <title>Evolution of pathogenesis and genome organization in the Tremellales.</title>
        <authorList>
            <person name="Cuomo C."/>
            <person name="Litvintseva A."/>
            <person name="Heitman J."/>
            <person name="Chen Y."/>
            <person name="Sun S."/>
            <person name="Springer D."/>
            <person name="Dromer F."/>
            <person name="Young S."/>
            <person name="Zeng Q."/>
            <person name="Chapman S."/>
            <person name="Gujja S."/>
            <person name="Saif S."/>
            <person name="Birren B."/>
        </authorList>
    </citation>
    <scope>NUCLEOTIDE SEQUENCE [LARGE SCALE GENOMIC DNA]</scope>
    <source>
        <strain evidence="2 3">ATCC 28783</strain>
    </source>
</reference>
<dbReference type="InParanoid" id="A0A4Q1BG30"/>
<name>A0A4Q1BG30_TREME</name>
<proteinExistence type="predicted"/>
<evidence type="ECO:0000313" key="3">
    <source>
        <dbReference type="Proteomes" id="UP000289152"/>
    </source>
</evidence>
<feature type="compositionally biased region" description="Basic and acidic residues" evidence="1">
    <location>
        <begin position="159"/>
        <end position="178"/>
    </location>
</feature>
<accession>A0A4Q1BG30</accession>